<evidence type="ECO:0000259" key="6">
    <source>
        <dbReference type="PROSITE" id="PS50862"/>
    </source>
</evidence>
<dbReference type="PROSITE" id="PS50862">
    <property type="entry name" value="AA_TRNA_LIGASE_II"/>
    <property type="match status" value="1"/>
</dbReference>
<reference evidence="7" key="1">
    <citation type="journal article" date="2020" name="mSystems">
        <title>Genome- and Community-Level Interaction Insights into Carbon Utilization and Element Cycling Functions of Hydrothermarchaeota in Hydrothermal Sediment.</title>
        <authorList>
            <person name="Zhou Z."/>
            <person name="Liu Y."/>
            <person name="Xu W."/>
            <person name="Pan J."/>
            <person name="Luo Z.H."/>
            <person name="Li M."/>
        </authorList>
    </citation>
    <scope>NUCLEOTIDE SEQUENCE [LARGE SCALE GENOMIC DNA]</scope>
    <source>
        <strain evidence="7">HyVt-501</strain>
    </source>
</reference>
<comment type="caution">
    <text evidence="7">The sequence shown here is derived from an EMBL/GenBank/DDBJ whole genome shotgun (WGS) entry which is preliminary data.</text>
</comment>
<dbReference type="InterPro" id="IPR045864">
    <property type="entry name" value="aa-tRNA-synth_II/BPL/LPL"/>
</dbReference>
<dbReference type="GO" id="GO:0004815">
    <property type="term" value="F:aspartate-tRNA ligase activity"/>
    <property type="evidence" value="ECO:0007669"/>
    <property type="project" value="UniProtKB-EC"/>
</dbReference>
<sequence>MVESLKDFRRSKYCGEVSLKDTGEEVSLCGWVHRIRDHGGVIFIDLRDREGVVQVVVEEHTNPDVYEKAGRLKPEWVVGVRGRVRRRPEGTENPKLRTGYVEVVCEEIRVFNTSETPPFPVDEETHVSEETKLRYRFIDLRRDSMRENLLFRHRLYQITRSFFTEKGFVEIETPVLTKSTPEGARDFIVPSRLHPSKFYALPQSPQLFKQILMVSGFDRYFQIVKCFRDEDLRADRQPEFTQIDYEMSFVGEEEVMEIAEELLDRLFRELLGVELKRPFDRISYR</sequence>
<dbReference type="InterPro" id="IPR004524">
    <property type="entry name" value="Asp-tRNA-ligase_1"/>
</dbReference>
<dbReference type="InterPro" id="IPR002312">
    <property type="entry name" value="Asp/Asn-tRNA-synth_IIb"/>
</dbReference>
<keyword evidence="1 7" id="KW-0436">Ligase</keyword>
<gene>
    <name evidence="7" type="primary">aspS</name>
    <name evidence="7" type="ORF">ENJ61_08260</name>
</gene>
<dbReference type="PRINTS" id="PR01042">
    <property type="entry name" value="TRNASYNTHASP"/>
</dbReference>
<dbReference type="InterPro" id="IPR004365">
    <property type="entry name" value="NA-bd_OB_tRNA"/>
</dbReference>
<dbReference type="SUPFAM" id="SSF50249">
    <property type="entry name" value="Nucleic acid-binding proteins"/>
    <property type="match status" value="1"/>
</dbReference>
<dbReference type="SUPFAM" id="SSF55681">
    <property type="entry name" value="Class II aaRS and biotin synthetases"/>
    <property type="match status" value="1"/>
</dbReference>
<keyword evidence="4" id="KW-0648">Protein biosynthesis</keyword>
<dbReference type="Gene3D" id="3.30.930.10">
    <property type="entry name" value="Bira Bifunctional Protein, Domain 2"/>
    <property type="match status" value="1"/>
</dbReference>
<organism evidence="7">
    <name type="scientific">Aquifex aeolicus</name>
    <dbReference type="NCBI Taxonomy" id="63363"/>
    <lineage>
        <taxon>Bacteria</taxon>
        <taxon>Pseudomonadati</taxon>
        <taxon>Aquificota</taxon>
        <taxon>Aquificia</taxon>
        <taxon>Aquificales</taxon>
        <taxon>Aquificaceae</taxon>
        <taxon>Aquifex</taxon>
    </lineage>
</organism>
<evidence type="ECO:0000256" key="3">
    <source>
        <dbReference type="ARBA" id="ARBA00022840"/>
    </source>
</evidence>
<evidence type="ECO:0000256" key="5">
    <source>
        <dbReference type="ARBA" id="ARBA00023146"/>
    </source>
</evidence>
<proteinExistence type="predicted"/>
<dbReference type="AlphaFoldDB" id="A0A7C5QJ89"/>
<evidence type="ECO:0000256" key="1">
    <source>
        <dbReference type="ARBA" id="ARBA00022598"/>
    </source>
</evidence>
<dbReference type="CDD" id="cd04317">
    <property type="entry name" value="EcAspRS_like_N"/>
    <property type="match status" value="1"/>
</dbReference>
<dbReference type="Pfam" id="PF01336">
    <property type="entry name" value="tRNA_anti-codon"/>
    <property type="match status" value="1"/>
</dbReference>
<keyword evidence="3" id="KW-0067">ATP-binding</keyword>
<dbReference type="InterPro" id="IPR012340">
    <property type="entry name" value="NA-bd_OB-fold"/>
</dbReference>
<dbReference type="Proteomes" id="UP000885792">
    <property type="component" value="Unassembled WGS sequence"/>
</dbReference>
<dbReference type="Gene3D" id="2.40.50.140">
    <property type="entry name" value="Nucleic acid-binding proteins"/>
    <property type="match status" value="1"/>
</dbReference>
<dbReference type="InterPro" id="IPR047089">
    <property type="entry name" value="Asp-tRNA-ligase_1_N"/>
</dbReference>
<feature type="domain" description="Aminoacyl-transfer RNA synthetases class-II family profile" evidence="6">
    <location>
        <begin position="152"/>
        <end position="285"/>
    </location>
</feature>
<name>A0A7C5QJ89_AQUAO</name>
<keyword evidence="5" id="KW-0030">Aminoacyl-tRNA synthetase</keyword>
<dbReference type="NCBIfam" id="TIGR00459">
    <property type="entry name" value="aspS_bact"/>
    <property type="match status" value="1"/>
</dbReference>
<evidence type="ECO:0000313" key="7">
    <source>
        <dbReference type="EMBL" id="HHJ64882.1"/>
    </source>
</evidence>
<dbReference type="GO" id="GO:0006422">
    <property type="term" value="P:aspartyl-tRNA aminoacylation"/>
    <property type="evidence" value="ECO:0007669"/>
    <property type="project" value="TreeGrafter"/>
</dbReference>
<evidence type="ECO:0000256" key="2">
    <source>
        <dbReference type="ARBA" id="ARBA00022741"/>
    </source>
</evidence>
<dbReference type="PANTHER" id="PTHR22594">
    <property type="entry name" value="ASPARTYL/LYSYL-TRNA SYNTHETASE"/>
    <property type="match status" value="1"/>
</dbReference>
<accession>A0A7C5QJ89</accession>
<protein>
    <submittedName>
        <fullName evidence="7">Aspartate--tRNA ligase</fullName>
        <ecNumber evidence="7">6.1.1.12</ecNumber>
    </submittedName>
</protein>
<dbReference type="InterPro" id="IPR004364">
    <property type="entry name" value="Aa-tRNA-synt_II"/>
</dbReference>
<dbReference type="Pfam" id="PF00152">
    <property type="entry name" value="tRNA-synt_2"/>
    <property type="match status" value="1"/>
</dbReference>
<dbReference type="PANTHER" id="PTHR22594:SF5">
    <property type="entry name" value="ASPARTATE--TRNA LIGASE, MITOCHONDRIAL"/>
    <property type="match status" value="1"/>
</dbReference>
<dbReference type="GO" id="GO:0003676">
    <property type="term" value="F:nucleic acid binding"/>
    <property type="evidence" value="ECO:0007669"/>
    <property type="project" value="InterPro"/>
</dbReference>
<evidence type="ECO:0000256" key="4">
    <source>
        <dbReference type="ARBA" id="ARBA00022917"/>
    </source>
</evidence>
<dbReference type="InterPro" id="IPR006195">
    <property type="entry name" value="aa-tRNA-synth_II"/>
</dbReference>
<dbReference type="NCBIfam" id="NF001750">
    <property type="entry name" value="PRK00476.1"/>
    <property type="match status" value="1"/>
</dbReference>
<dbReference type="EC" id="6.1.1.12" evidence="7"/>
<dbReference type="GO" id="GO:0005524">
    <property type="term" value="F:ATP binding"/>
    <property type="evidence" value="ECO:0007669"/>
    <property type="project" value="UniProtKB-KW"/>
</dbReference>
<keyword evidence="2" id="KW-0547">Nucleotide-binding</keyword>
<feature type="non-terminal residue" evidence="7">
    <location>
        <position position="285"/>
    </location>
</feature>
<dbReference type="EMBL" id="DRNB01000305">
    <property type="protein sequence ID" value="HHJ64882.1"/>
    <property type="molecule type" value="Genomic_DNA"/>
</dbReference>